<name>A0A101QM42_STRCK</name>
<evidence type="ECO:0000256" key="1">
    <source>
        <dbReference type="SAM" id="SignalP"/>
    </source>
</evidence>
<organism evidence="2 3">
    <name type="scientific">Streptomyces corchorusii</name>
    <name type="common">Streptomyces chibaensis</name>
    <dbReference type="NCBI Taxonomy" id="1903"/>
    <lineage>
        <taxon>Bacteria</taxon>
        <taxon>Bacillati</taxon>
        <taxon>Actinomycetota</taxon>
        <taxon>Actinomycetes</taxon>
        <taxon>Kitasatosporales</taxon>
        <taxon>Streptomycetaceae</taxon>
        <taxon>Streptomyces</taxon>
    </lineage>
</organism>
<feature type="chain" id="PRO_5038785239" description="Zinc finger CHC2-type domain-containing protein" evidence="1">
    <location>
        <begin position="20"/>
        <end position="76"/>
    </location>
</feature>
<dbReference type="EMBL" id="LMWP01000002">
    <property type="protein sequence ID" value="KUN32463.1"/>
    <property type="molecule type" value="Genomic_DNA"/>
</dbReference>
<feature type="signal peptide" evidence="1">
    <location>
        <begin position="1"/>
        <end position="19"/>
    </location>
</feature>
<dbReference type="RefSeq" id="WP_059261673.1">
    <property type="nucleotide sequence ID" value="NZ_KQ948351.1"/>
</dbReference>
<sequence length="76" mass="8112">MLAALLCRARALLAGPAPAPAPQPASPLPALWAAGHLDIADFSDCPRENRRTPHAMRADGSRRCFRCGHETPGQDL</sequence>
<evidence type="ECO:0008006" key="4">
    <source>
        <dbReference type="Google" id="ProtNLM"/>
    </source>
</evidence>
<protein>
    <recommendedName>
        <fullName evidence="4">Zinc finger CHC2-type domain-containing protein</fullName>
    </recommendedName>
</protein>
<proteinExistence type="predicted"/>
<keyword evidence="1" id="KW-0732">Signal</keyword>
<keyword evidence="3" id="KW-1185">Reference proteome</keyword>
<dbReference type="Proteomes" id="UP000053398">
    <property type="component" value="Unassembled WGS sequence"/>
</dbReference>
<dbReference type="AlphaFoldDB" id="A0A101QM42"/>
<comment type="caution">
    <text evidence="2">The sequence shown here is derived from an EMBL/GenBank/DDBJ whole genome shotgun (WGS) entry which is preliminary data.</text>
</comment>
<reference evidence="2 3" key="1">
    <citation type="submission" date="2015-10" db="EMBL/GenBank/DDBJ databases">
        <title>Draft genome sequence of Streptomyces corchorusii DSM 40340, type strain for the species Streptomyces corchorusii.</title>
        <authorList>
            <person name="Ruckert C."/>
            <person name="Winkler A."/>
            <person name="Kalinowski J."/>
            <person name="Kampfer P."/>
            <person name="Glaeser S."/>
        </authorList>
    </citation>
    <scope>NUCLEOTIDE SEQUENCE [LARGE SCALE GENOMIC DNA]</scope>
    <source>
        <strain evidence="2 3">DSM 40340</strain>
    </source>
</reference>
<evidence type="ECO:0000313" key="2">
    <source>
        <dbReference type="EMBL" id="KUN32463.1"/>
    </source>
</evidence>
<gene>
    <name evidence="2" type="ORF">AQJ11_02750</name>
</gene>
<accession>A0A101QM42</accession>
<evidence type="ECO:0000313" key="3">
    <source>
        <dbReference type="Proteomes" id="UP000053398"/>
    </source>
</evidence>